<gene>
    <name evidence="1" type="ORF">F4821DRAFT_167337</name>
</gene>
<name>A0ACC0CW17_9PEZI</name>
<protein>
    <submittedName>
        <fullName evidence="1">Uncharacterized protein</fullName>
    </submittedName>
</protein>
<proteinExistence type="predicted"/>
<dbReference type="EMBL" id="MU394334">
    <property type="protein sequence ID" value="KAI6084639.1"/>
    <property type="molecule type" value="Genomic_DNA"/>
</dbReference>
<dbReference type="Proteomes" id="UP001497680">
    <property type="component" value="Unassembled WGS sequence"/>
</dbReference>
<organism evidence="1 2">
    <name type="scientific">Hypoxylon rubiginosum</name>
    <dbReference type="NCBI Taxonomy" id="110542"/>
    <lineage>
        <taxon>Eukaryota</taxon>
        <taxon>Fungi</taxon>
        <taxon>Dikarya</taxon>
        <taxon>Ascomycota</taxon>
        <taxon>Pezizomycotina</taxon>
        <taxon>Sordariomycetes</taxon>
        <taxon>Xylariomycetidae</taxon>
        <taxon>Xylariales</taxon>
        <taxon>Hypoxylaceae</taxon>
        <taxon>Hypoxylon</taxon>
    </lineage>
</organism>
<evidence type="ECO:0000313" key="1">
    <source>
        <dbReference type="EMBL" id="KAI6084639.1"/>
    </source>
</evidence>
<reference evidence="1 2" key="1">
    <citation type="journal article" date="2022" name="New Phytol.">
        <title>Ecological generalism drives hyperdiversity of secondary metabolite gene clusters in xylarialean endophytes.</title>
        <authorList>
            <person name="Franco M.E.E."/>
            <person name="Wisecaver J.H."/>
            <person name="Arnold A.E."/>
            <person name="Ju Y.M."/>
            <person name="Slot J.C."/>
            <person name="Ahrendt S."/>
            <person name="Moore L.P."/>
            <person name="Eastman K.E."/>
            <person name="Scott K."/>
            <person name="Konkel Z."/>
            <person name="Mondo S.J."/>
            <person name="Kuo A."/>
            <person name="Hayes R.D."/>
            <person name="Haridas S."/>
            <person name="Andreopoulos B."/>
            <person name="Riley R."/>
            <person name="LaButti K."/>
            <person name="Pangilinan J."/>
            <person name="Lipzen A."/>
            <person name="Amirebrahimi M."/>
            <person name="Yan J."/>
            <person name="Adam C."/>
            <person name="Keymanesh K."/>
            <person name="Ng V."/>
            <person name="Louie K."/>
            <person name="Northen T."/>
            <person name="Drula E."/>
            <person name="Henrissat B."/>
            <person name="Hsieh H.M."/>
            <person name="Youens-Clark K."/>
            <person name="Lutzoni F."/>
            <person name="Miadlikowska J."/>
            <person name="Eastwood D.C."/>
            <person name="Hamelin R.C."/>
            <person name="Grigoriev I.V."/>
            <person name="U'Ren J.M."/>
        </authorList>
    </citation>
    <scope>NUCLEOTIDE SEQUENCE [LARGE SCALE GENOMIC DNA]</scope>
    <source>
        <strain evidence="1 2">ER1909</strain>
    </source>
</reference>
<sequence>MYSIMHVPVDQDSTSYTECQEERDEKGPRERVLFKPQVTVNVYNTGGSGAGGTTSDGLTTDDSGTSTISGNGSALGDGPKTTINSQAAQIAALTEKVEQLSLAAATQRQTPDGGPKTTNVRSLAAKFAALTEMVEQLSLAVATQHPTEVDSGSWNTNDVRSWKAPRAQTSGRVDFSKPFRGIPKVMVSMNCADVDNAANFRVRVYATDIDLDGFTIHADSWADTRIYSCGVSWTAIGKKY</sequence>
<comment type="caution">
    <text evidence="1">The sequence shown here is derived from an EMBL/GenBank/DDBJ whole genome shotgun (WGS) entry which is preliminary data.</text>
</comment>
<evidence type="ECO:0000313" key="2">
    <source>
        <dbReference type="Proteomes" id="UP001497680"/>
    </source>
</evidence>
<accession>A0ACC0CW17</accession>
<keyword evidence="2" id="KW-1185">Reference proteome</keyword>